<organism evidence="2 3">
    <name type="scientific">Taxus chinensis</name>
    <name type="common">Chinese yew</name>
    <name type="synonym">Taxus wallichiana var. chinensis</name>
    <dbReference type="NCBI Taxonomy" id="29808"/>
    <lineage>
        <taxon>Eukaryota</taxon>
        <taxon>Viridiplantae</taxon>
        <taxon>Streptophyta</taxon>
        <taxon>Embryophyta</taxon>
        <taxon>Tracheophyta</taxon>
        <taxon>Spermatophyta</taxon>
        <taxon>Pinopsida</taxon>
        <taxon>Pinidae</taxon>
        <taxon>Conifers II</taxon>
        <taxon>Cupressales</taxon>
        <taxon>Taxaceae</taxon>
        <taxon>Taxus</taxon>
    </lineage>
</organism>
<protein>
    <submittedName>
        <fullName evidence="2">Uncharacterized protein</fullName>
    </submittedName>
</protein>
<accession>A0AA38FR69</accession>
<gene>
    <name evidence="2" type="ORF">KI387_036652</name>
</gene>
<name>A0AA38FR69_TAXCH</name>
<dbReference type="AlphaFoldDB" id="A0AA38FR69"/>
<feature type="non-terminal residue" evidence="2">
    <location>
        <position position="69"/>
    </location>
</feature>
<evidence type="ECO:0000256" key="1">
    <source>
        <dbReference type="SAM" id="MobiDB-lite"/>
    </source>
</evidence>
<sequence length="69" mass="7811">MEEHDGLEKKPTDILGSMAMTPLGPSQTKVEKEDEIFEEHAFQELGESAVMSYEEEELASWKRKGKSPL</sequence>
<evidence type="ECO:0000313" key="3">
    <source>
        <dbReference type="Proteomes" id="UP000824469"/>
    </source>
</evidence>
<dbReference type="Proteomes" id="UP000824469">
    <property type="component" value="Unassembled WGS sequence"/>
</dbReference>
<comment type="caution">
    <text evidence="2">The sequence shown here is derived from an EMBL/GenBank/DDBJ whole genome shotgun (WGS) entry which is preliminary data.</text>
</comment>
<evidence type="ECO:0000313" key="2">
    <source>
        <dbReference type="EMBL" id="KAH9308741.1"/>
    </source>
</evidence>
<proteinExistence type="predicted"/>
<keyword evidence="3" id="KW-1185">Reference proteome</keyword>
<dbReference type="EMBL" id="JAHRHJ020000007">
    <property type="protein sequence ID" value="KAH9308741.1"/>
    <property type="molecule type" value="Genomic_DNA"/>
</dbReference>
<reference evidence="2 3" key="1">
    <citation type="journal article" date="2021" name="Nat. Plants">
        <title>The Taxus genome provides insights into paclitaxel biosynthesis.</title>
        <authorList>
            <person name="Xiong X."/>
            <person name="Gou J."/>
            <person name="Liao Q."/>
            <person name="Li Y."/>
            <person name="Zhou Q."/>
            <person name="Bi G."/>
            <person name="Li C."/>
            <person name="Du R."/>
            <person name="Wang X."/>
            <person name="Sun T."/>
            <person name="Guo L."/>
            <person name="Liang H."/>
            <person name="Lu P."/>
            <person name="Wu Y."/>
            <person name="Zhang Z."/>
            <person name="Ro D.K."/>
            <person name="Shang Y."/>
            <person name="Huang S."/>
            <person name="Yan J."/>
        </authorList>
    </citation>
    <scope>NUCLEOTIDE SEQUENCE [LARGE SCALE GENOMIC DNA]</scope>
    <source>
        <strain evidence="2">Ta-2019</strain>
    </source>
</reference>
<feature type="region of interest" description="Disordered" evidence="1">
    <location>
        <begin position="1"/>
        <end position="32"/>
    </location>
</feature>
<feature type="compositionally biased region" description="Basic and acidic residues" evidence="1">
    <location>
        <begin position="1"/>
        <end position="12"/>
    </location>
</feature>